<comment type="caution">
    <text evidence="2">The sequence shown here is derived from an EMBL/GenBank/DDBJ whole genome shotgun (WGS) entry which is preliminary data.</text>
</comment>
<proteinExistence type="predicted"/>
<gene>
    <name evidence="2" type="ORF">H9867_01775</name>
</gene>
<accession>A0A9D1UQF9</accession>
<evidence type="ECO:0000313" key="3">
    <source>
        <dbReference type="Proteomes" id="UP000824189"/>
    </source>
</evidence>
<dbReference type="Proteomes" id="UP000824189">
    <property type="component" value="Unassembled WGS sequence"/>
</dbReference>
<sequence>MSRYLSAELLRSRHTALQWLPLTALPLVGLTYNLAAFVNSRTDAVGVLMWQAVYLTGIAAPLTALFAAAAENREKKSNYGGTLWLPLSRKRLRATRLGVILLSLAIFHVLNFGGTWLLLTLSGRSGSERIAVLGLYAYIGTIGIAGLASALTRLTNFLITFLVFTAWQIVGITKPLVEGDHWWIWPMTWPVRLVLPILGVHQNAVPLEPGSPLNKESPAGALILCGVLALLGLIAATLTPESWQVQKKKSPTVSPSTALKSAQFRPALLQRTAARKPRPYSALTLAALTPTVRACLLLSIAALILCTLIYPILKRPGFSSASFTALC</sequence>
<evidence type="ECO:0000256" key="1">
    <source>
        <dbReference type="SAM" id="Phobius"/>
    </source>
</evidence>
<protein>
    <recommendedName>
        <fullName evidence="4">Lantibiotic ABC transporter permease</fullName>
    </recommendedName>
</protein>
<evidence type="ECO:0000313" key="2">
    <source>
        <dbReference type="EMBL" id="HIW95206.1"/>
    </source>
</evidence>
<feature type="transmembrane region" description="Helical" evidence="1">
    <location>
        <begin position="219"/>
        <end position="239"/>
    </location>
</feature>
<keyword evidence="1" id="KW-1133">Transmembrane helix</keyword>
<reference evidence="2" key="1">
    <citation type="journal article" date="2021" name="PeerJ">
        <title>Extensive microbial diversity within the chicken gut microbiome revealed by metagenomics and culture.</title>
        <authorList>
            <person name="Gilroy R."/>
            <person name="Ravi A."/>
            <person name="Getino M."/>
            <person name="Pursley I."/>
            <person name="Horton D.L."/>
            <person name="Alikhan N.F."/>
            <person name="Baker D."/>
            <person name="Gharbi K."/>
            <person name="Hall N."/>
            <person name="Watson M."/>
            <person name="Adriaenssens E.M."/>
            <person name="Foster-Nyarko E."/>
            <person name="Jarju S."/>
            <person name="Secka A."/>
            <person name="Antonio M."/>
            <person name="Oren A."/>
            <person name="Chaudhuri R.R."/>
            <person name="La Ragione R."/>
            <person name="Hildebrand F."/>
            <person name="Pallen M.J."/>
        </authorList>
    </citation>
    <scope>NUCLEOTIDE SEQUENCE</scope>
    <source>
        <strain evidence="2">4376</strain>
    </source>
</reference>
<keyword evidence="1" id="KW-0812">Transmembrane</keyword>
<feature type="transmembrane region" description="Helical" evidence="1">
    <location>
        <begin position="50"/>
        <end position="70"/>
    </location>
</feature>
<feature type="transmembrane region" description="Helical" evidence="1">
    <location>
        <begin position="20"/>
        <end position="38"/>
    </location>
</feature>
<dbReference type="AlphaFoldDB" id="A0A9D1UQF9"/>
<organism evidence="2 3">
    <name type="scientific">Candidatus Corynebacterium gallistercoris</name>
    <dbReference type="NCBI Taxonomy" id="2838530"/>
    <lineage>
        <taxon>Bacteria</taxon>
        <taxon>Bacillati</taxon>
        <taxon>Actinomycetota</taxon>
        <taxon>Actinomycetes</taxon>
        <taxon>Mycobacteriales</taxon>
        <taxon>Corynebacteriaceae</taxon>
        <taxon>Corynebacterium</taxon>
    </lineage>
</organism>
<feature type="transmembrane region" description="Helical" evidence="1">
    <location>
        <begin position="280"/>
        <end position="313"/>
    </location>
</feature>
<name>A0A9D1UQF9_9CORY</name>
<evidence type="ECO:0008006" key="4">
    <source>
        <dbReference type="Google" id="ProtNLM"/>
    </source>
</evidence>
<reference evidence="2" key="2">
    <citation type="submission" date="2021-04" db="EMBL/GenBank/DDBJ databases">
        <authorList>
            <person name="Gilroy R."/>
        </authorList>
    </citation>
    <scope>NUCLEOTIDE SEQUENCE</scope>
    <source>
        <strain evidence="2">4376</strain>
    </source>
</reference>
<feature type="transmembrane region" description="Helical" evidence="1">
    <location>
        <begin position="157"/>
        <end position="177"/>
    </location>
</feature>
<feature type="transmembrane region" description="Helical" evidence="1">
    <location>
        <begin position="130"/>
        <end position="150"/>
    </location>
</feature>
<keyword evidence="1" id="KW-0472">Membrane</keyword>
<dbReference type="InterPro" id="IPR021205">
    <property type="entry name" value="Lanti_perm_SpaE/MutE/EpiE-like"/>
</dbReference>
<feature type="transmembrane region" description="Helical" evidence="1">
    <location>
        <begin position="97"/>
        <end position="118"/>
    </location>
</feature>
<dbReference type="CDD" id="cd21807">
    <property type="entry name" value="ABC-2_lan_permease_MutE_EpiE-like"/>
    <property type="match status" value="1"/>
</dbReference>
<dbReference type="EMBL" id="DXFZ01000024">
    <property type="protein sequence ID" value="HIW95206.1"/>
    <property type="molecule type" value="Genomic_DNA"/>
</dbReference>